<proteinExistence type="predicted"/>
<protein>
    <submittedName>
        <fullName evidence="4">DUF4142 domain-containing protein</fullName>
    </submittedName>
</protein>
<dbReference type="Gene3D" id="1.20.1260.10">
    <property type="match status" value="1"/>
</dbReference>
<evidence type="ECO:0000313" key="5">
    <source>
        <dbReference type="Proteomes" id="UP000664771"/>
    </source>
</evidence>
<reference evidence="4 5" key="1">
    <citation type="submission" date="2021-03" db="EMBL/GenBank/DDBJ databases">
        <title>The complete genome sequence of Acetobacter sacchari TBRC 11175.</title>
        <authorList>
            <person name="Charoenyingcharoen P."/>
            <person name="Yukphan P."/>
        </authorList>
    </citation>
    <scope>NUCLEOTIDE SEQUENCE [LARGE SCALE GENOMIC DNA]</scope>
    <source>
        <strain evidence="4 5">TBRC 11175</strain>
    </source>
</reference>
<dbReference type="PANTHER" id="PTHR38593:SF1">
    <property type="entry name" value="BLR2558 PROTEIN"/>
    <property type="match status" value="1"/>
</dbReference>
<accession>A0ABS3LRX8</accession>
<comment type="caution">
    <text evidence="4">The sequence shown here is derived from an EMBL/GenBank/DDBJ whole genome shotgun (WGS) entry which is preliminary data.</text>
</comment>
<name>A0ABS3LRX8_9PROT</name>
<evidence type="ECO:0000256" key="2">
    <source>
        <dbReference type="SAM" id="SignalP"/>
    </source>
</evidence>
<dbReference type="InterPro" id="IPR025419">
    <property type="entry name" value="DUF4142"/>
</dbReference>
<feature type="domain" description="DUF4142" evidence="3">
    <location>
        <begin position="35"/>
        <end position="169"/>
    </location>
</feature>
<dbReference type="Pfam" id="PF13628">
    <property type="entry name" value="DUF4142"/>
    <property type="match status" value="1"/>
</dbReference>
<feature type="region of interest" description="Disordered" evidence="1">
    <location>
        <begin position="162"/>
        <end position="194"/>
    </location>
</feature>
<evidence type="ECO:0000256" key="1">
    <source>
        <dbReference type="SAM" id="MobiDB-lite"/>
    </source>
</evidence>
<dbReference type="RefSeq" id="WP_207879070.1">
    <property type="nucleotide sequence ID" value="NZ_JAFVMF010000002.1"/>
</dbReference>
<dbReference type="EMBL" id="JAFVMF010000002">
    <property type="protein sequence ID" value="MBO1358677.1"/>
    <property type="molecule type" value="Genomic_DNA"/>
</dbReference>
<dbReference type="PANTHER" id="PTHR38593">
    <property type="entry name" value="BLR2558 PROTEIN"/>
    <property type="match status" value="1"/>
</dbReference>
<keyword evidence="2" id="KW-0732">Signal</keyword>
<keyword evidence="5" id="KW-1185">Reference proteome</keyword>
<evidence type="ECO:0000313" key="4">
    <source>
        <dbReference type="EMBL" id="MBO1358677.1"/>
    </source>
</evidence>
<dbReference type="InterPro" id="IPR012347">
    <property type="entry name" value="Ferritin-like"/>
</dbReference>
<evidence type="ECO:0000259" key="3">
    <source>
        <dbReference type="Pfam" id="PF13628"/>
    </source>
</evidence>
<feature type="chain" id="PRO_5047368372" evidence="2">
    <location>
        <begin position="21"/>
        <end position="194"/>
    </location>
</feature>
<sequence>MKQKKNWLAVAAMLPLAACADHPKQFSGPLLPAMDEAFVHQAAESNLVEIAISNAESSEGHSANIKTYAGSVVTDHTADQDRLSGIAKAHGFTLPSEPTPDDQKLIERLTSQKGSRLDHAYLAEIVKQHKSAEALMKQEATTVADPDLKSYVADMQVSEKAHLQSAEKLSGGRRSVRRHSAHTQAAAPGEPTGF</sequence>
<organism evidence="4 5">
    <name type="scientific">Acetobacter sacchari</name>
    <dbReference type="NCBI Taxonomy" id="2661687"/>
    <lineage>
        <taxon>Bacteria</taxon>
        <taxon>Pseudomonadati</taxon>
        <taxon>Pseudomonadota</taxon>
        <taxon>Alphaproteobacteria</taxon>
        <taxon>Acetobacterales</taxon>
        <taxon>Acetobacteraceae</taxon>
        <taxon>Acetobacter</taxon>
    </lineage>
</organism>
<dbReference type="Proteomes" id="UP000664771">
    <property type="component" value="Unassembled WGS sequence"/>
</dbReference>
<gene>
    <name evidence="4" type="ORF">J2D73_02545</name>
</gene>
<feature type="signal peptide" evidence="2">
    <location>
        <begin position="1"/>
        <end position="20"/>
    </location>
</feature>